<feature type="compositionally biased region" description="Acidic residues" evidence="1">
    <location>
        <begin position="33"/>
        <end position="55"/>
    </location>
</feature>
<evidence type="ECO:0000256" key="2">
    <source>
        <dbReference type="SAM" id="SignalP"/>
    </source>
</evidence>
<dbReference type="PROSITE" id="PS51257">
    <property type="entry name" value="PROKAR_LIPOPROTEIN"/>
    <property type="match status" value="1"/>
</dbReference>
<name>A0ABZ2MVZ9_9BACI</name>
<feature type="chain" id="PRO_5046410035" evidence="2">
    <location>
        <begin position="24"/>
        <end position="97"/>
    </location>
</feature>
<accession>A0ABZ2MVZ9</accession>
<dbReference type="Proteomes" id="UP001368328">
    <property type="component" value="Chromosome"/>
</dbReference>
<proteinExistence type="predicted"/>
<dbReference type="EMBL" id="CP147403">
    <property type="protein sequence ID" value="WXB89592.1"/>
    <property type="molecule type" value="Genomic_DNA"/>
</dbReference>
<dbReference type="RefSeq" id="WP_338788091.1">
    <property type="nucleotide sequence ID" value="NZ_CP147403.1"/>
</dbReference>
<evidence type="ECO:0000256" key="1">
    <source>
        <dbReference type="SAM" id="MobiDB-lite"/>
    </source>
</evidence>
<keyword evidence="2" id="KW-0732">Signal</keyword>
<feature type="region of interest" description="Disordered" evidence="1">
    <location>
        <begin position="23"/>
        <end position="97"/>
    </location>
</feature>
<keyword evidence="4" id="KW-1185">Reference proteome</keyword>
<sequence>MTKKWLMALSGPLLAAIIVTGCADDQDPAPPEDTNEQLPDENGESPVDENLDENMDPQGTGEDNGNGELMEEEGTEEGNTEEGTTEEGNTEGENAKE</sequence>
<protein>
    <submittedName>
        <fullName evidence="3">Uncharacterized protein</fullName>
    </submittedName>
</protein>
<gene>
    <name evidence="3" type="ORF">WCV66_04965</name>
</gene>
<feature type="signal peptide" evidence="2">
    <location>
        <begin position="1"/>
        <end position="23"/>
    </location>
</feature>
<evidence type="ECO:0000313" key="4">
    <source>
        <dbReference type="Proteomes" id="UP001368328"/>
    </source>
</evidence>
<organism evidence="3 4">
    <name type="scientific">Metabacillus rhizosphaerae</name>
    <dbReference type="NCBI Taxonomy" id="3117747"/>
    <lineage>
        <taxon>Bacteria</taxon>
        <taxon>Bacillati</taxon>
        <taxon>Bacillota</taxon>
        <taxon>Bacilli</taxon>
        <taxon>Bacillales</taxon>
        <taxon>Bacillaceae</taxon>
        <taxon>Metabacillus</taxon>
    </lineage>
</organism>
<reference evidence="3 4" key="1">
    <citation type="submission" date="2024-02" db="EMBL/GenBank/DDBJ databases">
        <title>Seven novel Bacillus-like species.</title>
        <authorList>
            <person name="Liu G."/>
        </authorList>
    </citation>
    <scope>NUCLEOTIDE SEQUENCE [LARGE SCALE GENOMIC DNA]</scope>
    <source>
        <strain evidence="3 4">FJAT-53654</strain>
    </source>
</reference>
<feature type="compositionally biased region" description="Acidic residues" evidence="1">
    <location>
        <begin position="69"/>
        <end position="90"/>
    </location>
</feature>
<evidence type="ECO:0000313" key="3">
    <source>
        <dbReference type="EMBL" id="WXB89592.1"/>
    </source>
</evidence>